<dbReference type="EMBL" id="CP144690">
    <property type="protein sequence ID" value="WVY90718.1"/>
    <property type="molecule type" value="Genomic_DNA"/>
</dbReference>
<evidence type="ECO:0000313" key="1">
    <source>
        <dbReference type="EMBL" id="WVY90718.1"/>
    </source>
</evidence>
<evidence type="ECO:0000313" key="2">
    <source>
        <dbReference type="Proteomes" id="UP001374535"/>
    </source>
</evidence>
<gene>
    <name evidence="1" type="ORF">V8G54_036232</name>
</gene>
<dbReference type="AlphaFoldDB" id="A0AAQ3RF94"/>
<name>A0AAQ3RF94_VIGMU</name>
<dbReference type="Proteomes" id="UP001374535">
    <property type="component" value="Chromosome 11"/>
</dbReference>
<accession>A0AAQ3RF94</accession>
<sequence>MTPISVVEAPASSNFSTATSTHSSHVGRPSLYSTTERSYNKVPHKRYICNLILAACSSASSAETSLKRPCNPIFSSCSLYLSVLDSPFNRRSSISSHIIMPFSMLSSALLKSSTTSSAWLTSKSFSVAVK</sequence>
<organism evidence="1 2">
    <name type="scientific">Vigna mungo</name>
    <name type="common">Black gram</name>
    <name type="synonym">Phaseolus mungo</name>
    <dbReference type="NCBI Taxonomy" id="3915"/>
    <lineage>
        <taxon>Eukaryota</taxon>
        <taxon>Viridiplantae</taxon>
        <taxon>Streptophyta</taxon>
        <taxon>Embryophyta</taxon>
        <taxon>Tracheophyta</taxon>
        <taxon>Spermatophyta</taxon>
        <taxon>Magnoliopsida</taxon>
        <taxon>eudicotyledons</taxon>
        <taxon>Gunneridae</taxon>
        <taxon>Pentapetalae</taxon>
        <taxon>rosids</taxon>
        <taxon>fabids</taxon>
        <taxon>Fabales</taxon>
        <taxon>Fabaceae</taxon>
        <taxon>Papilionoideae</taxon>
        <taxon>50 kb inversion clade</taxon>
        <taxon>NPAAA clade</taxon>
        <taxon>indigoferoid/millettioid clade</taxon>
        <taxon>Phaseoleae</taxon>
        <taxon>Vigna</taxon>
    </lineage>
</organism>
<keyword evidence="2" id="KW-1185">Reference proteome</keyword>
<reference evidence="1 2" key="1">
    <citation type="journal article" date="2023" name="Life. Sci Alliance">
        <title>Evolutionary insights into 3D genome organization and epigenetic landscape of Vigna mungo.</title>
        <authorList>
            <person name="Junaid A."/>
            <person name="Singh B."/>
            <person name="Bhatia S."/>
        </authorList>
    </citation>
    <scope>NUCLEOTIDE SEQUENCE [LARGE SCALE GENOMIC DNA]</scope>
    <source>
        <strain evidence="1">Urdbean</strain>
    </source>
</reference>
<protein>
    <submittedName>
        <fullName evidence="1">Uncharacterized protein</fullName>
    </submittedName>
</protein>
<proteinExistence type="predicted"/>